<dbReference type="Proteomes" id="UP001589855">
    <property type="component" value="Unassembled WGS sequence"/>
</dbReference>
<evidence type="ECO:0008006" key="3">
    <source>
        <dbReference type="Google" id="ProtNLM"/>
    </source>
</evidence>
<evidence type="ECO:0000313" key="1">
    <source>
        <dbReference type="EMBL" id="MFC0423828.1"/>
    </source>
</evidence>
<accession>A0ABV6K704</accession>
<dbReference type="SUPFAM" id="SSF56112">
    <property type="entry name" value="Protein kinase-like (PK-like)"/>
    <property type="match status" value="1"/>
</dbReference>
<organism evidence="1 2">
    <name type="scientific">Lactiplantibacillus plajomi</name>
    <dbReference type="NCBI Taxonomy" id="1457217"/>
    <lineage>
        <taxon>Bacteria</taxon>
        <taxon>Bacillati</taxon>
        <taxon>Bacillota</taxon>
        <taxon>Bacilli</taxon>
        <taxon>Lactobacillales</taxon>
        <taxon>Lactobacillaceae</taxon>
        <taxon>Lactiplantibacillus</taxon>
    </lineage>
</organism>
<proteinExistence type="predicted"/>
<keyword evidence="2" id="KW-1185">Reference proteome</keyword>
<reference evidence="1 2" key="1">
    <citation type="submission" date="2024-09" db="EMBL/GenBank/DDBJ databases">
        <authorList>
            <person name="Sun Q."/>
            <person name="Mori K."/>
        </authorList>
    </citation>
    <scope>NUCLEOTIDE SEQUENCE [LARGE SCALE GENOMIC DNA]</scope>
    <source>
        <strain evidence="1 2">TBRC 4575</strain>
    </source>
</reference>
<protein>
    <recommendedName>
        <fullName evidence="3">Aminoglycoside phosphotransferase domain-containing protein</fullName>
    </recommendedName>
</protein>
<comment type="caution">
    <text evidence="1">The sequence shown here is derived from an EMBL/GenBank/DDBJ whole genome shotgun (WGS) entry which is preliminary data.</text>
</comment>
<gene>
    <name evidence="1" type="ORF">ACFFGS_06795</name>
</gene>
<dbReference type="EMBL" id="JBHLUK010000061">
    <property type="protein sequence ID" value="MFC0423828.1"/>
    <property type="molecule type" value="Genomic_DNA"/>
</dbReference>
<sequence length="298" mass="32926">MDYFEQPIEHLADWETLRINVSAFEPLIRQIYASENEPFKTPEVVADQQAAVFAVGSTEITIFPPANVLPQTRDNYLTERYSLTRLERLHLTAPRLKHAGFMFDRYQFYYVIYQPLTGICLADFAKTAEPLAKSTLGRQIGTALNQLNQPVAPFRQVVAAADTGDWHQFGDQFMADRTDFLRTQPVANDAFVHGQLNGTNLVVTSGQVGFCHFTDAQRAAKETELVPVVLDAFAGDADFMAGLSATLAESDLTTALLKGLLVRSDGPQWVTRVMAGAPVTTVAALRARLTTIIGNKED</sequence>
<evidence type="ECO:0000313" key="2">
    <source>
        <dbReference type="Proteomes" id="UP001589855"/>
    </source>
</evidence>
<name>A0ABV6K704_9LACO</name>
<dbReference type="InterPro" id="IPR011009">
    <property type="entry name" value="Kinase-like_dom_sf"/>
</dbReference>
<dbReference type="RefSeq" id="WP_137645624.1">
    <property type="nucleotide sequence ID" value="NZ_BAABRM010000021.1"/>
</dbReference>